<comment type="catalytic activity">
    <reaction evidence="1">
        <text>ATP + protein L-histidine = ADP + protein N-phospho-L-histidine.</text>
        <dbReference type="EC" id="2.7.13.3"/>
    </reaction>
</comment>
<keyword evidence="8" id="KW-0812">Transmembrane</keyword>
<dbReference type="InterPro" id="IPR005467">
    <property type="entry name" value="His_kinase_dom"/>
</dbReference>
<dbReference type="EC" id="2.7.13.3" evidence="3"/>
<keyword evidence="6 10" id="KW-0418">Kinase</keyword>
<keyword evidence="11" id="KW-1185">Reference proteome</keyword>
<proteinExistence type="predicted"/>
<dbReference type="GO" id="GO:0016301">
    <property type="term" value="F:kinase activity"/>
    <property type="evidence" value="ECO:0007669"/>
    <property type="project" value="UniProtKB-KW"/>
</dbReference>
<dbReference type="SMART" id="SM00388">
    <property type="entry name" value="HisKA"/>
    <property type="match status" value="1"/>
</dbReference>
<evidence type="ECO:0000256" key="5">
    <source>
        <dbReference type="ARBA" id="ARBA00022679"/>
    </source>
</evidence>
<evidence type="ECO:0000256" key="8">
    <source>
        <dbReference type="SAM" id="Phobius"/>
    </source>
</evidence>
<dbReference type="InterPro" id="IPR050351">
    <property type="entry name" value="BphY/WalK/GraS-like"/>
</dbReference>
<dbReference type="CDD" id="cd00082">
    <property type="entry name" value="HisKA"/>
    <property type="match status" value="1"/>
</dbReference>
<dbReference type="PROSITE" id="PS50109">
    <property type="entry name" value="HIS_KIN"/>
    <property type="match status" value="1"/>
</dbReference>
<dbReference type="InterPro" id="IPR003661">
    <property type="entry name" value="HisK_dim/P_dom"/>
</dbReference>
<dbReference type="InterPro" id="IPR036097">
    <property type="entry name" value="HisK_dim/P_sf"/>
</dbReference>
<dbReference type="PANTHER" id="PTHR45453:SF1">
    <property type="entry name" value="PHOSPHATE REGULON SENSOR PROTEIN PHOR"/>
    <property type="match status" value="1"/>
</dbReference>
<evidence type="ECO:0000256" key="3">
    <source>
        <dbReference type="ARBA" id="ARBA00012438"/>
    </source>
</evidence>
<keyword evidence="5" id="KW-0808">Transferase</keyword>
<dbReference type="Gene3D" id="1.10.287.130">
    <property type="match status" value="1"/>
</dbReference>
<evidence type="ECO:0000256" key="4">
    <source>
        <dbReference type="ARBA" id="ARBA00022553"/>
    </source>
</evidence>
<evidence type="ECO:0000313" key="10">
    <source>
        <dbReference type="EMBL" id="MDW2797416.1"/>
    </source>
</evidence>
<dbReference type="Proteomes" id="UP001276854">
    <property type="component" value="Unassembled WGS sequence"/>
</dbReference>
<dbReference type="InterPro" id="IPR036890">
    <property type="entry name" value="HATPase_C_sf"/>
</dbReference>
<dbReference type="Pfam" id="PF02518">
    <property type="entry name" value="HATPase_c"/>
    <property type="match status" value="1"/>
</dbReference>
<evidence type="ECO:0000256" key="2">
    <source>
        <dbReference type="ARBA" id="ARBA00004370"/>
    </source>
</evidence>
<keyword evidence="7" id="KW-0902">Two-component regulatory system</keyword>
<dbReference type="EMBL" id="JAWONS010000109">
    <property type="protein sequence ID" value="MDW2797416.1"/>
    <property type="molecule type" value="Genomic_DNA"/>
</dbReference>
<dbReference type="Pfam" id="PF00512">
    <property type="entry name" value="HisKA"/>
    <property type="match status" value="1"/>
</dbReference>
<dbReference type="SUPFAM" id="SSF47384">
    <property type="entry name" value="Homodimeric domain of signal transducing histidine kinase"/>
    <property type="match status" value="1"/>
</dbReference>
<evidence type="ECO:0000313" key="11">
    <source>
        <dbReference type="Proteomes" id="UP001276854"/>
    </source>
</evidence>
<sequence length="409" mass="45862">MNIFRDKQVKGFGIFLIFFVFLFFLSGIGLADIQSKIGMNLFLSHNNAVVTSLLEQGVSDDVIAKAITNTAVSAKGTDFLSKIGVTEHTAIRFLPFVSEFQRFSGFSMLLLWGLMSIILLYGVYRFLWIREQLYLQAADVIDHFIEGDFSCHMPQMHEGTIYRLFALTEQLSMILQSKNESGHKTKEFLKNTISDISHQLKTPLAALTMYYEIISDEPDNLETVKEYSNKAGMSLKRMEQLIQSMLKITRLDAGSIIFIKNRCRISELVSLAASELTTRAASEGKEIIVDKSSEETIICDRQWTSEALGNIVKNALDHTGIGGRIRISWKRNPAMIRIFISDNGDGIAAEDLPHIFKRFYRSKKSLDTQGAGLGLSLAKSIVEGQDGMISVQSDQQEGTIFTVSFLTDM</sequence>
<dbReference type="RefSeq" id="WP_318063665.1">
    <property type="nucleotide sequence ID" value="NZ_JAWONS010000109.1"/>
</dbReference>
<feature type="transmembrane region" description="Helical" evidence="8">
    <location>
        <begin position="103"/>
        <end position="124"/>
    </location>
</feature>
<gene>
    <name evidence="10" type="ORF">RZO55_07485</name>
</gene>
<evidence type="ECO:0000256" key="6">
    <source>
        <dbReference type="ARBA" id="ARBA00022777"/>
    </source>
</evidence>
<reference evidence="10 11" key="1">
    <citation type="submission" date="2023-10" db="EMBL/GenBank/DDBJ databases">
        <title>A novel Glycoside Hydrolase 43-Like Enzyme from Clostrdium boliviensis is an Endo-xylanase, and a Candidate for Xylooligosaccharides Production from Different Xylan Substrates.</title>
        <authorList>
            <person name="Alvarez M.T."/>
            <person name="Rocabado-Villegas L.R."/>
            <person name="Salas-Veizaga D.M."/>
            <person name="Linares-Pasten J.A."/>
            <person name="Gudmundsdottir E.E."/>
            <person name="Hreggvidsson G.O."/>
            <person name="Adlercreutz P."/>
            <person name="Nordberg Karlsson E."/>
        </authorList>
    </citation>
    <scope>NUCLEOTIDE SEQUENCE [LARGE SCALE GENOMIC DNA]</scope>
    <source>
        <strain evidence="10 11">E-1</strain>
    </source>
</reference>
<dbReference type="SMART" id="SM00387">
    <property type="entry name" value="HATPase_c"/>
    <property type="match status" value="1"/>
</dbReference>
<accession>A0ABU4GIJ3</accession>
<dbReference type="PANTHER" id="PTHR45453">
    <property type="entry name" value="PHOSPHATE REGULON SENSOR PROTEIN PHOR"/>
    <property type="match status" value="1"/>
</dbReference>
<dbReference type="InterPro" id="IPR004358">
    <property type="entry name" value="Sig_transdc_His_kin-like_C"/>
</dbReference>
<name>A0ABU4GIJ3_9CLOT</name>
<evidence type="ECO:0000259" key="9">
    <source>
        <dbReference type="PROSITE" id="PS50109"/>
    </source>
</evidence>
<feature type="transmembrane region" description="Helical" evidence="8">
    <location>
        <begin position="12"/>
        <end position="31"/>
    </location>
</feature>
<evidence type="ECO:0000256" key="7">
    <source>
        <dbReference type="ARBA" id="ARBA00023012"/>
    </source>
</evidence>
<keyword evidence="4" id="KW-0597">Phosphoprotein</keyword>
<protein>
    <recommendedName>
        <fullName evidence="3">histidine kinase</fullName>
        <ecNumber evidence="3">2.7.13.3</ecNumber>
    </recommendedName>
</protein>
<dbReference type="PRINTS" id="PR00344">
    <property type="entry name" value="BCTRLSENSOR"/>
</dbReference>
<dbReference type="InterPro" id="IPR003594">
    <property type="entry name" value="HATPase_dom"/>
</dbReference>
<dbReference type="CDD" id="cd00075">
    <property type="entry name" value="HATPase"/>
    <property type="match status" value="1"/>
</dbReference>
<keyword evidence="8" id="KW-0472">Membrane</keyword>
<dbReference type="SUPFAM" id="SSF55874">
    <property type="entry name" value="ATPase domain of HSP90 chaperone/DNA topoisomerase II/histidine kinase"/>
    <property type="match status" value="1"/>
</dbReference>
<dbReference type="Gene3D" id="3.30.565.10">
    <property type="entry name" value="Histidine kinase-like ATPase, C-terminal domain"/>
    <property type="match status" value="1"/>
</dbReference>
<evidence type="ECO:0000256" key="1">
    <source>
        <dbReference type="ARBA" id="ARBA00000085"/>
    </source>
</evidence>
<comment type="caution">
    <text evidence="10">The sequence shown here is derived from an EMBL/GenBank/DDBJ whole genome shotgun (WGS) entry which is preliminary data.</text>
</comment>
<feature type="domain" description="Histidine kinase" evidence="9">
    <location>
        <begin position="195"/>
        <end position="409"/>
    </location>
</feature>
<organism evidence="10 11">
    <name type="scientific">Clostridium boliviensis</name>
    <dbReference type="NCBI Taxonomy" id="318465"/>
    <lineage>
        <taxon>Bacteria</taxon>
        <taxon>Bacillati</taxon>
        <taxon>Bacillota</taxon>
        <taxon>Clostridia</taxon>
        <taxon>Eubacteriales</taxon>
        <taxon>Clostridiaceae</taxon>
        <taxon>Clostridium</taxon>
    </lineage>
</organism>
<keyword evidence="8" id="KW-1133">Transmembrane helix</keyword>
<comment type="subcellular location">
    <subcellularLocation>
        <location evidence="2">Membrane</location>
    </subcellularLocation>
</comment>